<dbReference type="AlphaFoldDB" id="A0A9P4USJ0"/>
<feature type="compositionally biased region" description="Basic and acidic residues" evidence="1">
    <location>
        <begin position="1"/>
        <end position="10"/>
    </location>
</feature>
<proteinExistence type="predicted"/>
<sequence>MEPLVHDENSNPRQKRRKTSHWEDTPSQLEPMPDIDPNYHEGSASDYASHCVRHCPRSSCKIFVKLEHFPESIRCTCNASERDEPGSALLLPHEQLTPSTASSPDPHLETGDNLSESQWKILTDMTKDSQITFDKPTAEKMRLAMSDEGVTDSDLYTAILTNPCRTTFPDPEIIADVLAREGSRALYQDLRRYFERTLPERDQVRTIGVEALKLDVTACLGVRFHSFMMFEFAEDVEPIAKAVASHAPWYRPEKVVGFLKGCKVAEAVWRVWSEAVDEVVYGLVVECVKREEG</sequence>
<accession>A0A9P4USJ0</accession>
<evidence type="ECO:0000313" key="2">
    <source>
        <dbReference type="EMBL" id="KAF2726792.1"/>
    </source>
</evidence>
<comment type="caution">
    <text evidence="2">The sequence shown here is derived from an EMBL/GenBank/DDBJ whole genome shotgun (WGS) entry which is preliminary data.</text>
</comment>
<organism evidence="2 3">
    <name type="scientific">Polyplosphaeria fusca</name>
    <dbReference type="NCBI Taxonomy" id="682080"/>
    <lineage>
        <taxon>Eukaryota</taxon>
        <taxon>Fungi</taxon>
        <taxon>Dikarya</taxon>
        <taxon>Ascomycota</taxon>
        <taxon>Pezizomycotina</taxon>
        <taxon>Dothideomycetes</taxon>
        <taxon>Pleosporomycetidae</taxon>
        <taxon>Pleosporales</taxon>
        <taxon>Tetraplosphaeriaceae</taxon>
        <taxon>Polyplosphaeria</taxon>
    </lineage>
</organism>
<evidence type="ECO:0000313" key="3">
    <source>
        <dbReference type="Proteomes" id="UP000799444"/>
    </source>
</evidence>
<evidence type="ECO:0000256" key="1">
    <source>
        <dbReference type="SAM" id="MobiDB-lite"/>
    </source>
</evidence>
<feature type="region of interest" description="Disordered" evidence="1">
    <location>
        <begin position="1"/>
        <end position="41"/>
    </location>
</feature>
<dbReference type="Proteomes" id="UP000799444">
    <property type="component" value="Unassembled WGS sequence"/>
</dbReference>
<protein>
    <submittedName>
        <fullName evidence="2">Uncharacterized protein</fullName>
    </submittedName>
</protein>
<keyword evidence="3" id="KW-1185">Reference proteome</keyword>
<reference evidence="2" key="1">
    <citation type="journal article" date="2020" name="Stud. Mycol.">
        <title>101 Dothideomycetes genomes: a test case for predicting lifestyles and emergence of pathogens.</title>
        <authorList>
            <person name="Haridas S."/>
            <person name="Albert R."/>
            <person name="Binder M."/>
            <person name="Bloem J."/>
            <person name="Labutti K."/>
            <person name="Salamov A."/>
            <person name="Andreopoulos B."/>
            <person name="Baker S."/>
            <person name="Barry K."/>
            <person name="Bills G."/>
            <person name="Bluhm B."/>
            <person name="Cannon C."/>
            <person name="Castanera R."/>
            <person name="Culley D."/>
            <person name="Daum C."/>
            <person name="Ezra D."/>
            <person name="Gonzalez J."/>
            <person name="Henrissat B."/>
            <person name="Kuo A."/>
            <person name="Liang C."/>
            <person name="Lipzen A."/>
            <person name="Lutzoni F."/>
            <person name="Magnuson J."/>
            <person name="Mondo S."/>
            <person name="Nolan M."/>
            <person name="Ohm R."/>
            <person name="Pangilinan J."/>
            <person name="Park H.-J."/>
            <person name="Ramirez L."/>
            <person name="Alfaro M."/>
            <person name="Sun H."/>
            <person name="Tritt A."/>
            <person name="Yoshinaga Y."/>
            <person name="Zwiers L.-H."/>
            <person name="Turgeon B."/>
            <person name="Goodwin S."/>
            <person name="Spatafora J."/>
            <person name="Crous P."/>
            <person name="Grigoriev I."/>
        </authorList>
    </citation>
    <scope>NUCLEOTIDE SEQUENCE</scope>
    <source>
        <strain evidence="2">CBS 125425</strain>
    </source>
</reference>
<gene>
    <name evidence="2" type="ORF">EJ04DRAFT_582466</name>
</gene>
<dbReference type="EMBL" id="ML996390">
    <property type="protein sequence ID" value="KAF2726792.1"/>
    <property type="molecule type" value="Genomic_DNA"/>
</dbReference>
<name>A0A9P4USJ0_9PLEO</name>